<evidence type="ECO:0000313" key="5">
    <source>
        <dbReference type="Proteomes" id="UP000015105"/>
    </source>
</evidence>
<dbReference type="PANTHER" id="PTHR31099:SF28">
    <property type="entry name" value="F5J5.12"/>
    <property type="match status" value="1"/>
</dbReference>
<dbReference type="EnsemblPlants" id="AET7Gv20352400.4">
    <property type="protein sequence ID" value="AET7Gv20352400.4"/>
    <property type="gene ID" value="AET7Gv20352400"/>
</dbReference>
<keyword evidence="5" id="KW-1185">Reference proteome</keyword>
<organism evidence="4 5">
    <name type="scientific">Aegilops tauschii subsp. strangulata</name>
    <name type="common">Goatgrass</name>
    <dbReference type="NCBI Taxonomy" id="200361"/>
    <lineage>
        <taxon>Eukaryota</taxon>
        <taxon>Viridiplantae</taxon>
        <taxon>Streptophyta</taxon>
        <taxon>Embryophyta</taxon>
        <taxon>Tracheophyta</taxon>
        <taxon>Spermatophyta</taxon>
        <taxon>Magnoliopsida</taxon>
        <taxon>Liliopsida</taxon>
        <taxon>Poales</taxon>
        <taxon>Poaceae</taxon>
        <taxon>BOP clade</taxon>
        <taxon>Pooideae</taxon>
        <taxon>Triticodae</taxon>
        <taxon>Triticeae</taxon>
        <taxon>Triticinae</taxon>
        <taxon>Aegilops</taxon>
    </lineage>
</organism>
<name>A0A453QW70_AEGTS</name>
<protein>
    <recommendedName>
        <fullName evidence="3">Transposase (putative) gypsy type domain-containing protein</fullName>
    </recommendedName>
</protein>
<proteinExistence type="predicted"/>
<accession>A0A453QW70</accession>
<dbReference type="AlphaFoldDB" id="A0A453QW70"/>
<evidence type="ECO:0000256" key="1">
    <source>
        <dbReference type="SAM" id="Coils"/>
    </source>
</evidence>
<sequence length="508" mass="54723">MSSSPSANPGHGVATAAAASRPTDPKGFASFLRTQDEVDALCDEYGVPKNQYTARPAGDLCANSTTPPRAICVYAQALEAGMRVPLEGFLREALAHFGIAPAQLTPNGWRMMAGFLVLCHLTGVPPSLAVFRRFFLLSNVSQKHKKGWYFFRSRDSSDLRFTGMPHPYSISFKDWKHEFFFLSSPEPWPCAMEWREPSKSSLVMPVLTGEENQWAAKLLRAYGGAAVDLNAYLTTSNLAAAMAITTSKGMYPSAHDRMKTMLAEKADARASASTNRVKAEPGGDAAGSPLSSVCAPPPGFSRKPQHIAASTRHAGDTMDWDAARELLQGAVSTPLERAFAANEPSDVVKSSFAAILQAANYASFSFRYALELEEKLAAREREAAALREQLEEAKAELAATKQAAEGKQAKAELEKAKGWLAVAKRAGEAQAELAAARAEAVEKRAELAALKRAAEAEAEKAKAGLAAAEAVAVQQLLASEEDVRRRAEHALEGYERWRGRQAPAGRAA</sequence>
<reference evidence="5" key="2">
    <citation type="journal article" date="2017" name="Nat. Plants">
        <title>The Aegilops tauschii genome reveals multiple impacts of transposons.</title>
        <authorList>
            <person name="Zhao G."/>
            <person name="Zou C."/>
            <person name="Li K."/>
            <person name="Wang K."/>
            <person name="Li T."/>
            <person name="Gao L."/>
            <person name="Zhang X."/>
            <person name="Wang H."/>
            <person name="Yang Z."/>
            <person name="Liu X."/>
            <person name="Jiang W."/>
            <person name="Mao L."/>
            <person name="Kong X."/>
            <person name="Jiao Y."/>
            <person name="Jia J."/>
        </authorList>
    </citation>
    <scope>NUCLEOTIDE SEQUENCE [LARGE SCALE GENOMIC DNA]</scope>
    <source>
        <strain evidence="5">cv. AL8/78</strain>
    </source>
</reference>
<evidence type="ECO:0000313" key="4">
    <source>
        <dbReference type="EnsemblPlants" id="AET7Gv20352400.4"/>
    </source>
</evidence>
<feature type="region of interest" description="Disordered" evidence="2">
    <location>
        <begin position="1"/>
        <end position="23"/>
    </location>
</feature>
<reference evidence="4" key="3">
    <citation type="journal article" date="2017" name="Nature">
        <title>Genome sequence of the progenitor of the wheat D genome Aegilops tauschii.</title>
        <authorList>
            <person name="Luo M.C."/>
            <person name="Gu Y.Q."/>
            <person name="Puiu D."/>
            <person name="Wang H."/>
            <person name="Twardziok S.O."/>
            <person name="Deal K.R."/>
            <person name="Huo N."/>
            <person name="Zhu T."/>
            <person name="Wang L."/>
            <person name="Wang Y."/>
            <person name="McGuire P.E."/>
            <person name="Liu S."/>
            <person name="Long H."/>
            <person name="Ramasamy R.K."/>
            <person name="Rodriguez J.C."/>
            <person name="Van S.L."/>
            <person name="Yuan L."/>
            <person name="Wang Z."/>
            <person name="Xia Z."/>
            <person name="Xiao L."/>
            <person name="Anderson O.D."/>
            <person name="Ouyang S."/>
            <person name="Liang Y."/>
            <person name="Zimin A.V."/>
            <person name="Pertea G."/>
            <person name="Qi P."/>
            <person name="Bennetzen J.L."/>
            <person name="Dai X."/>
            <person name="Dawson M.W."/>
            <person name="Muller H.G."/>
            <person name="Kugler K."/>
            <person name="Rivarola-Duarte L."/>
            <person name="Spannagl M."/>
            <person name="Mayer K.F.X."/>
            <person name="Lu F.H."/>
            <person name="Bevan M.W."/>
            <person name="Leroy P."/>
            <person name="Li P."/>
            <person name="You F.M."/>
            <person name="Sun Q."/>
            <person name="Liu Z."/>
            <person name="Lyons E."/>
            <person name="Wicker T."/>
            <person name="Salzberg S.L."/>
            <person name="Devos K.M."/>
            <person name="Dvorak J."/>
        </authorList>
    </citation>
    <scope>NUCLEOTIDE SEQUENCE [LARGE SCALE GENOMIC DNA]</scope>
    <source>
        <strain evidence="4">cv. AL8/78</strain>
    </source>
</reference>
<keyword evidence="1" id="KW-0175">Coiled coil</keyword>
<reference evidence="5" key="1">
    <citation type="journal article" date="2014" name="Science">
        <title>Ancient hybridizations among the ancestral genomes of bread wheat.</title>
        <authorList>
            <consortium name="International Wheat Genome Sequencing Consortium,"/>
            <person name="Marcussen T."/>
            <person name="Sandve S.R."/>
            <person name="Heier L."/>
            <person name="Spannagl M."/>
            <person name="Pfeifer M."/>
            <person name="Jakobsen K.S."/>
            <person name="Wulff B.B."/>
            <person name="Steuernagel B."/>
            <person name="Mayer K.F."/>
            <person name="Olsen O.A."/>
        </authorList>
    </citation>
    <scope>NUCLEOTIDE SEQUENCE [LARGE SCALE GENOMIC DNA]</scope>
    <source>
        <strain evidence="5">cv. AL8/78</strain>
    </source>
</reference>
<reference evidence="4" key="5">
    <citation type="journal article" date="2021" name="G3 (Bethesda)">
        <title>Aegilops tauschii genome assembly Aet v5.0 features greater sequence contiguity and improved annotation.</title>
        <authorList>
            <person name="Wang L."/>
            <person name="Zhu T."/>
            <person name="Rodriguez J.C."/>
            <person name="Deal K.R."/>
            <person name="Dubcovsky J."/>
            <person name="McGuire P.E."/>
            <person name="Lux T."/>
            <person name="Spannagl M."/>
            <person name="Mayer K.F.X."/>
            <person name="Baldrich P."/>
            <person name="Meyers B.C."/>
            <person name="Huo N."/>
            <person name="Gu Y.Q."/>
            <person name="Zhou H."/>
            <person name="Devos K.M."/>
            <person name="Bennetzen J.L."/>
            <person name="Unver T."/>
            <person name="Budak H."/>
            <person name="Gulick P.J."/>
            <person name="Galiba G."/>
            <person name="Kalapos B."/>
            <person name="Nelson D.R."/>
            <person name="Li P."/>
            <person name="You F.M."/>
            <person name="Luo M.C."/>
            <person name="Dvorak J."/>
        </authorList>
    </citation>
    <scope>NUCLEOTIDE SEQUENCE [LARGE SCALE GENOMIC DNA]</scope>
    <source>
        <strain evidence="4">cv. AL8/78</strain>
    </source>
</reference>
<reference evidence="4" key="4">
    <citation type="submission" date="2019-03" db="UniProtKB">
        <authorList>
            <consortium name="EnsemblPlants"/>
        </authorList>
    </citation>
    <scope>IDENTIFICATION</scope>
</reference>
<dbReference type="Gramene" id="AET7Gv20352400.4">
    <property type="protein sequence ID" value="AET7Gv20352400.4"/>
    <property type="gene ID" value="AET7Gv20352400"/>
</dbReference>
<dbReference type="PANTHER" id="PTHR31099">
    <property type="entry name" value="OS06G0165300 PROTEIN"/>
    <property type="match status" value="1"/>
</dbReference>
<dbReference type="Pfam" id="PF04195">
    <property type="entry name" value="Transposase_28"/>
    <property type="match status" value="1"/>
</dbReference>
<feature type="coiled-coil region" evidence="1">
    <location>
        <begin position="369"/>
        <end position="471"/>
    </location>
</feature>
<feature type="domain" description="Transposase (putative) gypsy type" evidence="3">
    <location>
        <begin position="71"/>
        <end position="137"/>
    </location>
</feature>
<dbReference type="InterPro" id="IPR007321">
    <property type="entry name" value="Transposase_28"/>
</dbReference>
<evidence type="ECO:0000256" key="2">
    <source>
        <dbReference type="SAM" id="MobiDB-lite"/>
    </source>
</evidence>
<dbReference type="Proteomes" id="UP000015105">
    <property type="component" value="Chromosome 7D"/>
</dbReference>
<evidence type="ECO:0000259" key="3">
    <source>
        <dbReference type="Pfam" id="PF04195"/>
    </source>
</evidence>